<dbReference type="RefSeq" id="WP_091548861.1">
    <property type="nucleotide sequence ID" value="NZ_FONY01000039.1"/>
</dbReference>
<dbReference type="SMART" id="SM00320">
    <property type="entry name" value="WD40"/>
    <property type="match status" value="3"/>
</dbReference>
<dbReference type="Pfam" id="PF20703">
    <property type="entry name" value="nSTAND1"/>
    <property type="match status" value="1"/>
</dbReference>
<dbReference type="STRING" id="1003.SAMN04488541_103918"/>
<dbReference type="InterPro" id="IPR036322">
    <property type="entry name" value="WD40_repeat_dom_sf"/>
</dbReference>
<evidence type="ECO:0000256" key="2">
    <source>
        <dbReference type="ARBA" id="ARBA00022737"/>
    </source>
</evidence>
<dbReference type="Gene3D" id="2.130.10.10">
    <property type="entry name" value="YVTN repeat-like/Quinoprotein amine dehydrogenase"/>
    <property type="match status" value="1"/>
</dbReference>
<dbReference type="SUPFAM" id="SSF52540">
    <property type="entry name" value="P-loop containing nucleoside triphosphate hydrolases"/>
    <property type="match status" value="1"/>
</dbReference>
<keyword evidence="1 3" id="KW-0853">WD repeat</keyword>
<feature type="region of interest" description="Disordered" evidence="4">
    <location>
        <begin position="878"/>
        <end position="898"/>
    </location>
</feature>
<evidence type="ECO:0000256" key="3">
    <source>
        <dbReference type="PROSITE-ProRule" id="PRU00221"/>
    </source>
</evidence>
<keyword evidence="5" id="KW-0812">Transmembrane</keyword>
<keyword evidence="2" id="KW-0677">Repeat</keyword>
<keyword evidence="9" id="KW-1185">Reference proteome</keyword>
<evidence type="ECO:0000259" key="6">
    <source>
        <dbReference type="Pfam" id="PF20703"/>
    </source>
</evidence>
<dbReference type="PANTHER" id="PTHR19848:SF8">
    <property type="entry name" value="F-BOX AND WD REPEAT DOMAIN CONTAINING 7"/>
    <property type="match status" value="1"/>
</dbReference>
<dbReference type="Proteomes" id="UP000199513">
    <property type="component" value="Unassembled WGS sequence"/>
</dbReference>
<feature type="compositionally biased region" description="Basic and acidic residues" evidence="4">
    <location>
        <begin position="878"/>
        <end position="894"/>
    </location>
</feature>
<dbReference type="EMBL" id="FONY01000039">
    <property type="protein sequence ID" value="SFF47641.1"/>
    <property type="molecule type" value="Genomic_DNA"/>
</dbReference>
<dbReference type="PROSITE" id="PS50294">
    <property type="entry name" value="WD_REPEATS_REGION"/>
    <property type="match status" value="1"/>
</dbReference>
<dbReference type="Pfam" id="PF23185">
    <property type="entry name" value="CFAP43_N"/>
    <property type="match status" value="1"/>
</dbReference>
<dbReference type="Gene3D" id="3.40.50.300">
    <property type="entry name" value="P-loop containing nucleotide triphosphate hydrolases"/>
    <property type="match status" value="1"/>
</dbReference>
<feature type="domain" description="Novel STAND NTPase 1" evidence="6">
    <location>
        <begin position="244"/>
        <end position="616"/>
    </location>
</feature>
<evidence type="ECO:0000256" key="1">
    <source>
        <dbReference type="ARBA" id="ARBA00022574"/>
    </source>
</evidence>
<dbReference type="InterPro" id="IPR015943">
    <property type="entry name" value="WD40/YVTN_repeat-like_dom_sf"/>
</dbReference>
<dbReference type="OrthoDB" id="574237at2"/>
<proteinExistence type="predicted"/>
<evidence type="ECO:0000313" key="9">
    <source>
        <dbReference type="Proteomes" id="UP000199513"/>
    </source>
</evidence>
<dbReference type="InterPro" id="IPR049052">
    <property type="entry name" value="nSTAND1"/>
</dbReference>
<dbReference type="PANTHER" id="PTHR19848">
    <property type="entry name" value="WD40 REPEAT PROTEIN"/>
    <property type="match status" value="1"/>
</dbReference>
<keyword evidence="5" id="KW-0472">Membrane</keyword>
<feature type="domain" description="Cfap43 N-terminal" evidence="7">
    <location>
        <begin position="1088"/>
        <end position="1205"/>
    </location>
</feature>
<dbReference type="InterPro" id="IPR027417">
    <property type="entry name" value="P-loop_NTPase"/>
</dbReference>
<organism evidence="8 9">
    <name type="scientific">Thermoflexibacter ruber</name>
    <dbReference type="NCBI Taxonomy" id="1003"/>
    <lineage>
        <taxon>Bacteria</taxon>
        <taxon>Pseudomonadati</taxon>
        <taxon>Bacteroidota</taxon>
        <taxon>Cytophagia</taxon>
        <taxon>Cytophagales</taxon>
        <taxon>Thermoflexibacteraceae</taxon>
        <taxon>Thermoflexibacter</taxon>
    </lineage>
</organism>
<accession>A0A1I2J4H7</accession>
<sequence>MPAKPIIFLAFANDKVDNTRYLRNLPLEMDGVRRALYEAEDAGLCEVLERANATIENILDVFQDNRYKDRIAVFHYGGHADGYQLLLEQLDGSHSIAHGGGLVSFFAKQKGLKLIFFNGCSTQQQSQELVEAGVPIVIGTSQAISDDIATSLSIRFYGGLANGASIERAWLEAIDYVKIQKGSNSVRGLYRKGEVKATEDRFPWEMYVRTGAELIKEWNLPEAVENPLFGLPEIPANYDLPDEPFMFLGRYERRHAEVFFGRSYYIRDLYNRISSKNSAPVILLYGQSGVGKSSLLDAGLLPRLEGEYQVAYLRRNRELGLSGTLKEALEFKEKTSYQNGHTTQNQIDNLLNINGSFLKTLEQIAQLESIALHSEDALKVELLAVINRFKRKNEEVFSHEAKRYKYEQAKAVAQDIKDLRQKRKGNAIFNEKRFHKIEEEIEIGHNDSLLSYWKAKEKKEGKPVVIILDQVEEVFTQPNTAFPNELEIFLADLDSIFKNPQNRPQGKLILSYRKEYHPEIEELLKIQGIPRENIFLTHLDKKDIIDVVTGLTRTEKLRKKYRLEIQEHLPAIIADDLLEDKDSSIAPVLQILLTKMWNMIVQDDYRVFSVDRYQELRREGVLLGDFFYQQMGKLRSWNPEIEQTGLALDLLSFHTTNLGTADTRSLEEIENRYGNRAEVFDLLLVCKDLYLLTNRTESITGLAHDTLAPLIQNEYKNSDRPGQRAARILESKVVDFVDNKKILLDETDLNLVEAGQKGMRVWTEDETRLIALSRKRRNKKVFLRRVLVFSIFIVTGVIAVLGIFAMNEREKAEMRREDAERMKEIADYQKQKALQARDSFQVQRVRAEQATELALLEQERAEQAAALAKRQEQIARDSAESARKQRIEAEKASRESQISATLANDAAFQAEIKSRQAEKQNAESKLGEFNAKAKELAILSTAQTENIDFKNRLALAAYQMEKNGLQNTIKSVNDIRTRYEDTVYFKPNQRRIPIYRRNYGNLLTFQDLINYQVSVNKTSSEVFYALRQAFIAQQKDYLYENTESWAMAITKDNELIFNNQDEGINKALLFSSSEGLPQLKGVEKLSTGSKRSSPRSIIIAEEKIYCSTQDGQIVAWNTSNPTIKEVLVSQSGSILTMVHSKNANALFYAIQGSVYQYDLKNHIYKPILQQASSIRQLVIIENQHQSYLIFADEQGSIIALDLNDPSKQSKMIYQQTNRGGIYALTYIPRQKWLVAGDVNGRLIVLWEISIENLQKNDFSAKFAIEKKHRGIVRTIVTSPDNQYVASGSWDGTVLLWKMDDIKVGNLINEPLLSIQNESKVLSLQFDKTNNYLIIADEKNIRICPTQPYIFYQRICDITKKQEETKDWKDFYSREENKIIREECKCVRCE</sequence>
<dbReference type="PROSITE" id="PS50082">
    <property type="entry name" value="WD_REPEATS_2"/>
    <property type="match status" value="1"/>
</dbReference>
<protein>
    <submittedName>
        <fullName evidence="8">AAA ATPase domain-containing protein</fullName>
    </submittedName>
</protein>
<evidence type="ECO:0000256" key="4">
    <source>
        <dbReference type="SAM" id="MobiDB-lite"/>
    </source>
</evidence>
<feature type="transmembrane region" description="Helical" evidence="5">
    <location>
        <begin position="786"/>
        <end position="806"/>
    </location>
</feature>
<evidence type="ECO:0000313" key="8">
    <source>
        <dbReference type="EMBL" id="SFF47641.1"/>
    </source>
</evidence>
<dbReference type="SUPFAM" id="SSF50978">
    <property type="entry name" value="WD40 repeat-like"/>
    <property type="match status" value="1"/>
</dbReference>
<dbReference type="InterPro" id="IPR001680">
    <property type="entry name" value="WD40_rpt"/>
</dbReference>
<feature type="repeat" description="WD" evidence="3">
    <location>
        <begin position="1265"/>
        <end position="1299"/>
    </location>
</feature>
<evidence type="ECO:0000259" key="7">
    <source>
        <dbReference type="Pfam" id="PF23185"/>
    </source>
</evidence>
<reference evidence="8 9" key="1">
    <citation type="submission" date="2016-10" db="EMBL/GenBank/DDBJ databases">
        <authorList>
            <person name="de Groot N.N."/>
        </authorList>
    </citation>
    <scope>NUCLEOTIDE SEQUENCE [LARGE SCALE GENOMIC DNA]</scope>
    <source>
        <strain>GEY</strain>
        <strain evidence="9">DSM 9560</strain>
    </source>
</reference>
<gene>
    <name evidence="8" type="ORF">SAMN04488541_103918</name>
</gene>
<dbReference type="Pfam" id="PF00400">
    <property type="entry name" value="WD40"/>
    <property type="match status" value="1"/>
</dbReference>
<dbReference type="InterPro" id="IPR056296">
    <property type="entry name" value="Cfap43_N"/>
</dbReference>
<name>A0A1I2J4H7_9BACT</name>
<evidence type="ECO:0000256" key="5">
    <source>
        <dbReference type="SAM" id="Phobius"/>
    </source>
</evidence>
<keyword evidence="5" id="KW-1133">Transmembrane helix</keyword>